<dbReference type="PROSITE" id="PS51257">
    <property type="entry name" value="PROKAR_LIPOPROTEIN"/>
    <property type="match status" value="1"/>
</dbReference>
<reference evidence="1 2" key="1">
    <citation type="submission" date="2020-05" db="EMBL/GenBank/DDBJ databases">
        <title>Sulfurimonas marisnigri, sp. nov., and Sulfurimonas baltica, sp. nov., manganese oxide reducing chemolithoautotrophs of the class Epsilonproteobacteria isolated from the pelagic redoxclines of the Black and Baltic Seas and emended description of the genus Sulfurimonas.</title>
        <authorList>
            <person name="Henkel J.V."/>
            <person name="Laudan C."/>
            <person name="Werner J."/>
            <person name="Neu T."/>
            <person name="Plewe S."/>
            <person name="Sproer C."/>
            <person name="Bunk B."/>
            <person name="Schulz-Vogt H.N."/>
        </authorList>
    </citation>
    <scope>NUCLEOTIDE SEQUENCE [LARGE SCALE GENOMIC DNA]</scope>
    <source>
        <strain evidence="1 2">SoZ1</strain>
    </source>
</reference>
<accession>A0A7S7RR66</accession>
<dbReference type="CDD" id="cd09030">
    <property type="entry name" value="DUF1425"/>
    <property type="match status" value="1"/>
</dbReference>
<dbReference type="InterPro" id="IPR010824">
    <property type="entry name" value="DUF1425"/>
</dbReference>
<evidence type="ECO:0000313" key="1">
    <source>
        <dbReference type="EMBL" id="QOY55379.1"/>
    </source>
</evidence>
<organism evidence="1 2">
    <name type="scientific">Candidatus Sulfurimonas marisnigri</name>
    <dbReference type="NCBI Taxonomy" id="2740405"/>
    <lineage>
        <taxon>Bacteria</taxon>
        <taxon>Pseudomonadati</taxon>
        <taxon>Campylobacterota</taxon>
        <taxon>Epsilonproteobacteria</taxon>
        <taxon>Campylobacterales</taxon>
        <taxon>Sulfurimonadaceae</taxon>
        <taxon>Sulfurimonas</taxon>
    </lineage>
</organism>
<gene>
    <name evidence="1" type="ORF">HUE87_03840</name>
</gene>
<protein>
    <submittedName>
        <fullName evidence="1">YcfL family protein</fullName>
    </submittedName>
</protein>
<dbReference type="EMBL" id="CP054493">
    <property type="protein sequence ID" value="QOY55379.1"/>
    <property type="molecule type" value="Genomic_DNA"/>
</dbReference>
<dbReference type="Proteomes" id="UP000593836">
    <property type="component" value="Chromosome"/>
</dbReference>
<dbReference type="RefSeq" id="WP_194367418.1">
    <property type="nucleotide sequence ID" value="NZ_CP054493.1"/>
</dbReference>
<dbReference type="InterPro" id="IPR038483">
    <property type="entry name" value="YcfL-like_sf"/>
</dbReference>
<dbReference type="KEGG" id="smas:HUE87_03840"/>
<dbReference type="AlphaFoldDB" id="A0A7S7RR66"/>
<proteinExistence type="predicted"/>
<dbReference type="Gene3D" id="2.60.40.3230">
    <property type="match status" value="1"/>
</dbReference>
<sequence length="135" mass="15103">MRSSILIILALVAFFGCSKSPEPAGTIVKVVNGCGNSDIVITDIKGRKKPDGFMQAQVIGENSSNNYQALEYRVVWFDKEGFKIDSILSIWKKAPAYASQPFYINATSPSTKARTFRLYIKKDKEIICDEQYDGH</sequence>
<evidence type="ECO:0000313" key="2">
    <source>
        <dbReference type="Proteomes" id="UP000593836"/>
    </source>
</evidence>
<name>A0A7S7RR66_9BACT</name>
<keyword evidence="2" id="KW-1185">Reference proteome</keyword>
<dbReference type="Pfam" id="PF07233">
    <property type="entry name" value="DUF1425"/>
    <property type="match status" value="1"/>
</dbReference>